<feature type="transmembrane region" description="Helical" evidence="8">
    <location>
        <begin position="391"/>
        <end position="410"/>
    </location>
</feature>
<feature type="transmembrane region" description="Helical" evidence="8">
    <location>
        <begin position="79"/>
        <end position="98"/>
    </location>
</feature>
<feature type="transmembrane region" description="Helical" evidence="8">
    <location>
        <begin position="153"/>
        <end position="172"/>
    </location>
</feature>
<evidence type="ECO:0000256" key="1">
    <source>
        <dbReference type="ARBA" id="ARBA00004651"/>
    </source>
</evidence>
<comment type="caution">
    <text evidence="9">The sequence shown here is derived from an EMBL/GenBank/DDBJ whole genome shotgun (WGS) entry which is preliminary data.</text>
</comment>
<keyword evidence="6 8" id="KW-0472">Membrane</keyword>
<evidence type="ECO:0000256" key="3">
    <source>
        <dbReference type="ARBA" id="ARBA00022475"/>
    </source>
</evidence>
<evidence type="ECO:0000256" key="6">
    <source>
        <dbReference type="ARBA" id="ARBA00023136"/>
    </source>
</evidence>
<feature type="transmembrane region" description="Helical" evidence="8">
    <location>
        <begin position="321"/>
        <end position="344"/>
    </location>
</feature>
<feature type="transmembrane region" description="Helical" evidence="8">
    <location>
        <begin position="422"/>
        <end position="441"/>
    </location>
</feature>
<keyword evidence="10" id="KW-1185">Reference proteome</keyword>
<organism evidence="9 10">
    <name type="scientific">Qipengyuania pelagi</name>
    <dbReference type="NCBI Taxonomy" id="994320"/>
    <lineage>
        <taxon>Bacteria</taxon>
        <taxon>Pseudomonadati</taxon>
        <taxon>Pseudomonadota</taxon>
        <taxon>Alphaproteobacteria</taxon>
        <taxon>Sphingomonadales</taxon>
        <taxon>Erythrobacteraceae</taxon>
        <taxon>Qipengyuania</taxon>
    </lineage>
</organism>
<accession>A0A844Y6N7</accession>
<evidence type="ECO:0000313" key="9">
    <source>
        <dbReference type="EMBL" id="MXO54270.1"/>
    </source>
</evidence>
<feature type="transmembrane region" description="Helical" evidence="8">
    <location>
        <begin position="448"/>
        <end position="470"/>
    </location>
</feature>
<dbReference type="EMBL" id="WTYD01000001">
    <property type="protein sequence ID" value="MXO54270.1"/>
    <property type="molecule type" value="Genomic_DNA"/>
</dbReference>
<reference evidence="9 10" key="1">
    <citation type="submission" date="2019-12" db="EMBL/GenBank/DDBJ databases">
        <title>Genomic-based taxomic classification of the family Erythrobacteraceae.</title>
        <authorList>
            <person name="Xu L."/>
        </authorList>
    </citation>
    <scope>NUCLEOTIDE SEQUENCE [LARGE SCALE GENOMIC DNA]</scope>
    <source>
        <strain evidence="9 10">JCM 17468</strain>
    </source>
</reference>
<name>A0A844Y6N7_9SPHN</name>
<evidence type="ECO:0000256" key="4">
    <source>
        <dbReference type="ARBA" id="ARBA00022692"/>
    </source>
</evidence>
<feature type="compositionally biased region" description="Polar residues" evidence="7">
    <location>
        <begin position="1"/>
        <end position="11"/>
    </location>
</feature>
<dbReference type="PANTHER" id="PTHR30250">
    <property type="entry name" value="PST FAMILY PREDICTED COLANIC ACID TRANSPORTER"/>
    <property type="match status" value="1"/>
</dbReference>
<dbReference type="InterPro" id="IPR050833">
    <property type="entry name" value="Poly_Biosynth_Transport"/>
</dbReference>
<feature type="region of interest" description="Disordered" evidence="7">
    <location>
        <begin position="1"/>
        <end position="31"/>
    </location>
</feature>
<evidence type="ECO:0000256" key="8">
    <source>
        <dbReference type="SAM" id="Phobius"/>
    </source>
</evidence>
<dbReference type="AlphaFoldDB" id="A0A844Y6N7"/>
<evidence type="ECO:0000256" key="5">
    <source>
        <dbReference type="ARBA" id="ARBA00022989"/>
    </source>
</evidence>
<keyword evidence="3" id="KW-1003">Cell membrane</keyword>
<dbReference type="Proteomes" id="UP000430272">
    <property type="component" value="Unassembled WGS sequence"/>
</dbReference>
<comment type="similarity">
    <text evidence="2">Belongs to the polysaccharide synthase family.</text>
</comment>
<feature type="transmembrane region" description="Helical" evidence="8">
    <location>
        <begin position="118"/>
        <end position="141"/>
    </location>
</feature>
<proteinExistence type="inferred from homology"/>
<feature type="transmembrane region" description="Helical" evidence="8">
    <location>
        <begin position="239"/>
        <end position="261"/>
    </location>
</feature>
<evidence type="ECO:0000256" key="2">
    <source>
        <dbReference type="ARBA" id="ARBA00007430"/>
    </source>
</evidence>
<protein>
    <submittedName>
        <fullName evidence="9">Oligosaccharide flippase family protein</fullName>
    </submittedName>
</protein>
<sequence>MKGPETNQHTTSASKADADGDDSAPTRAGGSLYKGSDAGGFAGRVRHALAWRYGSQIMAQIITWGSTLMVVRLLEPSDYGLFAMSQVVLAALAFMNGWGFANSLVQEAEIDRRKIGQVFALLLLLNGTLAVVQFLIAPLAADYYGEPIIADMLRVQAVLFLTTPFIALPSALLSREIAFRSQGVANMAGAVTGAVSALTLAWFDFGVWALVYAPLLAFSARALVLTVSSRLLVWPVFDFRGAGAMVSYGGAMTVVQLLWIIQSQSDIFIAGRVFEPYALGLYSEALFLTLIVTGRFLPPLNEVAFPAYAEMHKQGRPLGPYFIRTLRAVALITAPIYIGLALTAPEAIGTIFGDKWLPMAPIVAGLSLVMPAMALQIVCAPATNATGHARISVYTSLIGAVLFPLCFLVGITNGPFGLVHAWWIAAPVLLIATLVLTLPIVQVGAVEFLRAILPAAVGCLAMACAVFALRMVLPDWPAPLRLLALAITGALTYAAVMWFGWRALVDESLNLIRRRPLSVPEPGDRIQTTAG</sequence>
<dbReference type="GO" id="GO:0005886">
    <property type="term" value="C:plasma membrane"/>
    <property type="evidence" value="ECO:0007669"/>
    <property type="project" value="UniProtKB-SubCell"/>
</dbReference>
<gene>
    <name evidence="9" type="ORF">GRI47_09680</name>
</gene>
<evidence type="ECO:0000256" key="7">
    <source>
        <dbReference type="SAM" id="MobiDB-lite"/>
    </source>
</evidence>
<dbReference type="Pfam" id="PF13440">
    <property type="entry name" value="Polysacc_synt_3"/>
    <property type="match status" value="1"/>
</dbReference>
<keyword evidence="4 8" id="KW-0812">Transmembrane</keyword>
<dbReference type="CDD" id="cd13127">
    <property type="entry name" value="MATE_tuaB_like"/>
    <property type="match status" value="1"/>
</dbReference>
<feature type="transmembrane region" description="Helical" evidence="8">
    <location>
        <begin position="184"/>
        <end position="203"/>
    </location>
</feature>
<feature type="transmembrane region" description="Helical" evidence="8">
    <location>
        <begin position="482"/>
        <end position="505"/>
    </location>
</feature>
<feature type="transmembrane region" description="Helical" evidence="8">
    <location>
        <begin position="209"/>
        <end position="227"/>
    </location>
</feature>
<dbReference type="OrthoDB" id="7605542at2"/>
<keyword evidence="5 8" id="KW-1133">Transmembrane helix</keyword>
<feature type="transmembrane region" description="Helical" evidence="8">
    <location>
        <begin position="281"/>
        <end position="300"/>
    </location>
</feature>
<dbReference type="PANTHER" id="PTHR30250:SF10">
    <property type="entry name" value="LIPOPOLYSACCHARIDE BIOSYNTHESIS PROTEIN WZXC"/>
    <property type="match status" value="1"/>
</dbReference>
<feature type="transmembrane region" description="Helical" evidence="8">
    <location>
        <begin position="356"/>
        <end position="379"/>
    </location>
</feature>
<comment type="subcellular location">
    <subcellularLocation>
        <location evidence="1">Cell membrane</location>
        <topology evidence="1">Multi-pass membrane protein</topology>
    </subcellularLocation>
</comment>
<evidence type="ECO:0000313" key="10">
    <source>
        <dbReference type="Proteomes" id="UP000430272"/>
    </source>
</evidence>
<feature type="transmembrane region" description="Helical" evidence="8">
    <location>
        <begin position="53"/>
        <end position="73"/>
    </location>
</feature>